<keyword evidence="4" id="KW-0255">Endonuclease</keyword>
<dbReference type="GO" id="GO:0004519">
    <property type="term" value="F:endonuclease activity"/>
    <property type="evidence" value="ECO:0007669"/>
    <property type="project" value="UniProtKB-KW"/>
</dbReference>
<keyword evidence="2" id="KW-0548">Nucleotidyltransferase</keyword>
<evidence type="ECO:0000313" key="10">
    <source>
        <dbReference type="Proteomes" id="UP000740883"/>
    </source>
</evidence>
<sequence length="158" mass="18732">MISAFSKNYSVTDKELLAVVKGIEHYRHYLLGKHFTLRTDHKSITYLWDAKNPTSRLLRWSMKLQEYSFKIEYVRGEDNIADGCSRINEIRQQRKGKTEIQSDAEKRELIEEYHKMTGHVSANNVKFLLCKRYHWPDMFNEIDEYVKNCKICQKAGPP</sequence>
<keyword evidence="6" id="KW-0695">RNA-directed DNA polymerase</keyword>
<dbReference type="Pfam" id="PF17917">
    <property type="entry name" value="RT_RNaseH"/>
    <property type="match status" value="1"/>
</dbReference>
<name>A0A9P6GZP8_9MICR</name>
<evidence type="ECO:0000313" key="9">
    <source>
        <dbReference type="EMBL" id="KAF9761611.1"/>
    </source>
</evidence>
<reference evidence="9 10" key="1">
    <citation type="journal article" date="2020" name="Genome Biol. Evol.">
        <title>Comparative genomics of strictly vertically transmitted, feminizing microsporidia endosymbionts of amphipod crustaceans.</title>
        <authorList>
            <person name="Cormier A."/>
            <person name="Chebbi M.A."/>
            <person name="Giraud I."/>
            <person name="Wattier R."/>
            <person name="Teixeira M."/>
            <person name="Gilbert C."/>
            <person name="Rigaud T."/>
            <person name="Cordaux R."/>
        </authorList>
    </citation>
    <scope>NUCLEOTIDE SEQUENCE [LARGE SCALE GENOMIC DNA]</scope>
    <source>
        <strain evidence="9 10">Ou3-Ou53</strain>
    </source>
</reference>
<dbReference type="OrthoDB" id="413122at2759"/>
<dbReference type="GO" id="GO:0003964">
    <property type="term" value="F:RNA-directed DNA polymerase activity"/>
    <property type="evidence" value="ECO:0007669"/>
    <property type="project" value="UniProtKB-KW"/>
</dbReference>
<evidence type="ECO:0000256" key="1">
    <source>
        <dbReference type="ARBA" id="ARBA00022679"/>
    </source>
</evidence>
<dbReference type="Proteomes" id="UP000740883">
    <property type="component" value="Unassembled WGS sequence"/>
</dbReference>
<dbReference type="GO" id="GO:0016787">
    <property type="term" value="F:hydrolase activity"/>
    <property type="evidence" value="ECO:0007669"/>
    <property type="project" value="UniProtKB-KW"/>
</dbReference>
<feature type="domain" description="Integrase zinc-binding" evidence="8">
    <location>
        <begin position="104"/>
        <end position="157"/>
    </location>
</feature>
<evidence type="ECO:0000256" key="3">
    <source>
        <dbReference type="ARBA" id="ARBA00022722"/>
    </source>
</evidence>
<evidence type="ECO:0000256" key="2">
    <source>
        <dbReference type="ARBA" id="ARBA00022695"/>
    </source>
</evidence>
<comment type="caution">
    <text evidence="9">The sequence shown here is derived from an EMBL/GenBank/DDBJ whole genome shotgun (WGS) entry which is preliminary data.</text>
</comment>
<dbReference type="PANTHER" id="PTHR37984:SF5">
    <property type="entry name" value="PROTEIN NYNRIN-LIKE"/>
    <property type="match status" value="1"/>
</dbReference>
<dbReference type="InterPro" id="IPR041588">
    <property type="entry name" value="Integrase_H2C2"/>
</dbReference>
<evidence type="ECO:0000259" key="7">
    <source>
        <dbReference type="Pfam" id="PF17917"/>
    </source>
</evidence>
<dbReference type="InterPro" id="IPR043502">
    <property type="entry name" value="DNA/RNA_pol_sf"/>
</dbReference>
<protein>
    <submittedName>
        <fullName evidence="9">Retrovirus-related Pol polyprotein from transposon 17.6</fullName>
    </submittedName>
</protein>
<dbReference type="CDD" id="cd09274">
    <property type="entry name" value="RNase_HI_RT_Ty3"/>
    <property type="match status" value="1"/>
</dbReference>
<organism evidence="9 10">
    <name type="scientific">Nosema granulosis</name>
    <dbReference type="NCBI Taxonomy" id="83296"/>
    <lineage>
        <taxon>Eukaryota</taxon>
        <taxon>Fungi</taxon>
        <taxon>Fungi incertae sedis</taxon>
        <taxon>Microsporidia</taxon>
        <taxon>Nosematidae</taxon>
        <taxon>Nosema</taxon>
    </lineage>
</organism>
<evidence type="ECO:0000256" key="4">
    <source>
        <dbReference type="ARBA" id="ARBA00022759"/>
    </source>
</evidence>
<dbReference type="AlphaFoldDB" id="A0A9P6GZP8"/>
<evidence type="ECO:0000256" key="5">
    <source>
        <dbReference type="ARBA" id="ARBA00022801"/>
    </source>
</evidence>
<dbReference type="PANTHER" id="PTHR37984">
    <property type="entry name" value="PROTEIN CBG26694"/>
    <property type="match status" value="1"/>
</dbReference>
<accession>A0A9P6GZP8</accession>
<evidence type="ECO:0000259" key="8">
    <source>
        <dbReference type="Pfam" id="PF17921"/>
    </source>
</evidence>
<feature type="domain" description="Reverse transcriptase RNase H-like" evidence="7">
    <location>
        <begin position="3"/>
        <end position="67"/>
    </location>
</feature>
<dbReference type="Gene3D" id="1.10.340.70">
    <property type="match status" value="1"/>
</dbReference>
<keyword evidence="5" id="KW-0378">Hydrolase</keyword>
<keyword evidence="10" id="KW-1185">Reference proteome</keyword>
<dbReference type="InterPro" id="IPR041373">
    <property type="entry name" value="RT_RNaseH"/>
</dbReference>
<keyword evidence="3" id="KW-0540">Nuclease</keyword>
<dbReference type="InterPro" id="IPR050951">
    <property type="entry name" value="Retrovirus_Pol_polyprotein"/>
</dbReference>
<evidence type="ECO:0000256" key="6">
    <source>
        <dbReference type="ARBA" id="ARBA00022918"/>
    </source>
</evidence>
<proteinExistence type="predicted"/>
<dbReference type="SUPFAM" id="SSF56672">
    <property type="entry name" value="DNA/RNA polymerases"/>
    <property type="match status" value="1"/>
</dbReference>
<dbReference type="EMBL" id="SBJO01000293">
    <property type="protein sequence ID" value="KAF9761611.1"/>
    <property type="molecule type" value="Genomic_DNA"/>
</dbReference>
<gene>
    <name evidence="9" type="primary">pol_127</name>
    <name evidence="9" type="ORF">NGRA_2522</name>
</gene>
<keyword evidence="1" id="KW-0808">Transferase</keyword>
<dbReference type="Pfam" id="PF17921">
    <property type="entry name" value="Integrase_H2C2"/>
    <property type="match status" value="1"/>
</dbReference>